<keyword evidence="6" id="KW-1015">Disulfide bond</keyword>
<evidence type="ECO:0008006" key="11">
    <source>
        <dbReference type="Google" id="ProtNLM"/>
    </source>
</evidence>
<evidence type="ECO:0000256" key="7">
    <source>
        <dbReference type="ARBA" id="ARBA00023180"/>
    </source>
</evidence>
<evidence type="ECO:0000256" key="4">
    <source>
        <dbReference type="ARBA" id="ARBA00022729"/>
    </source>
</evidence>
<keyword evidence="7" id="KW-0325">Glycoprotein</keyword>
<evidence type="ECO:0000256" key="6">
    <source>
        <dbReference type="ARBA" id="ARBA00023157"/>
    </source>
</evidence>
<accession>A0AAD8ZB10</accession>
<evidence type="ECO:0000256" key="1">
    <source>
        <dbReference type="ARBA" id="ARBA00004609"/>
    </source>
</evidence>
<dbReference type="InterPro" id="IPR045860">
    <property type="entry name" value="Snake_toxin-like_sf"/>
</dbReference>
<keyword evidence="2" id="KW-1003">Cell membrane</keyword>
<dbReference type="EMBL" id="JAROKS010000016">
    <property type="protein sequence ID" value="KAK1794651.1"/>
    <property type="molecule type" value="Genomic_DNA"/>
</dbReference>
<dbReference type="SUPFAM" id="SSF57302">
    <property type="entry name" value="Snake toxin-like"/>
    <property type="match status" value="1"/>
</dbReference>
<organism evidence="9 10">
    <name type="scientific">Electrophorus voltai</name>
    <dbReference type="NCBI Taxonomy" id="2609070"/>
    <lineage>
        <taxon>Eukaryota</taxon>
        <taxon>Metazoa</taxon>
        <taxon>Chordata</taxon>
        <taxon>Craniata</taxon>
        <taxon>Vertebrata</taxon>
        <taxon>Euteleostomi</taxon>
        <taxon>Actinopterygii</taxon>
        <taxon>Neopterygii</taxon>
        <taxon>Teleostei</taxon>
        <taxon>Ostariophysi</taxon>
        <taxon>Gymnotiformes</taxon>
        <taxon>Gymnotoidei</taxon>
        <taxon>Gymnotidae</taxon>
        <taxon>Electrophorus</taxon>
    </lineage>
</organism>
<gene>
    <name evidence="9" type="ORF">P4O66_001366</name>
</gene>
<evidence type="ECO:0000313" key="10">
    <source>
        <dbReference type="Proteomes" id="UP001239994"/>
    </source>
</evidence>
<evidence type="ECO:0000313" key="9">
    <source>
        <dbReference type="EMBL" id="KAK1794651.1"/>
    </source>
</evidence>
<dbReference type="AlphaFoldDB" id="A0AAD8ZB10"/>
<evidence type="ECO:0000256" key="5">
    <source>
        <dbReference type="ARBA" id="ARBA00023136"/>
    </source>
</evidence>
<evidence type="ECO:0000256" key="8">
    <source>
        <dbReference type="ARBA" id="ARBA00023288"/>
    </source>
</evidence>
<dbReference type="PANTHER" id="PTHR47613:SF1">
    <property type="entry name" value="SPERM ACROSOME MEMBRANE-ASSOCIATED PROTEIN 4"/>
    <property type="match status" value="1"/>
</dbReference>
<dbReference type="Proteomes" id="UP001239994">
    <property type="component" value="Unassembled WGS sequence"/>
</dbReference>
<reference evidence="9" key="1">
    <citation type="submission" date="2023-03" db="EMBL/GenBank/DDBJ databases">
        <title>Electrophorus voltai genome.</title>
        <authorList>
            <person name="Bian C."/>
        </authorList>
    </citation>
    <scope>NUCLEOTIDE SEQUENCE</scope>
    <source>
        <strain evidence="9">CB-2022</strain>
        <tissue evidence="9">Muscle</tissue>
    </source>
</reference>
<keyword evidence="10" id="KW-1185">Reference proteome</keyword>
<dbReference type="PANTHER" id="PTHR47613">
    <property type="entry name" value="SPERM ACROSOME MEMBRANE-ASSOCIATED PROTEIN 4"/>
    <property type="match status" value="1"/>
</dbReference>
<keyword evidence="8" id="KW-0449">Lipoprotein</keyword>
<evidence type="ECO:0000256" key="3">
    <source>
        <dbReference type="ARBA" id="ARBA00022622"/>
    </source>
</evidence>
<sequence>MCFTTKVNCSVGDQCFVGTGKAASVLDVKMLGCLPEEGCNKTTTIEFPANKTVYTMNMQCCNESYCNGGPAVLLPSFTVIALTVGQTIDVL</sequence>
<evidence type="ECO:0000256" key="2">
    <source>
        <dbReference type="ARBA" id="ARBA00022475"/>
    </source>
</evidence>
<keyword evidence="3" id="KW-0336">GPI-anchor</keyword>
<dbReference type="InterPro" id="IPR046354">
    <property type="entry name" value="SPACA4/Bouncer"/>
</dbReference>
<dbReference type="Gene3D" id="2.10.60.10">
    <property type="entry name" value="CD59"/>
    <property type="match status" value="1"/>
</dbReference>
<keyword evidence="4" id="KW-0732">Signal</keyword>
<proteinExistence type="predicted"/>
<protein>
    <recommendedName>
        <fullName evidence="11">UPAR/Ly6 domain-containing protein</fullName>
    </recommendedName>
</protein>
<comment type="subcellular location">
    <subcellularLocation>
        <location evidence="1">Cell membrane</location>
        <topology evidence="1">Lipid-anchor</topology>
        <topology evidence="1">GPI-anchor</topology>
    </subcellularLocation>
</comment>
<comment type="caution">
    <text evidence="9">The sequence shown here is derived from an EMBL/GenBank/DDBJ whole genome shotgun (WGS) entry which is preliminary data.</text>
</comment>
<keyword evidence="5" id="KW-0472">Membrane</keyword>
<dbReference type="GO" id="GO:0005886">
    <property type="term" value="C:plasma membrane"/>
    <property type="evidence" value="ECO:0007669"/>
    <property type="project" value="UniProtKB-SubCell"/>
</dbReference>
<dbReference type="GO" id="GO:0035036">
    <property type="term" value="P:sperm-egg recognition"/>
    <property type="evidence" value="ECO:0007669"/>
    <property type="project" value="TreeGrafter"/>
</dbReference>
<name>A0AAD8ZB10_9TELE</name>
<dbReference type="GO" id="GO:0098552">
    <property type="term" value="C:side of membrane"/>
    <property type="evidence" value="ECO:0007669"/>
    <property type="project" value="UniProtKB-KW"/>
</dbReference>